<dbReference type="RefSeq" id="WP_135060057.1">
    <property type="nucleotide sequence ID" value="NZ_CP038254.1"/>
</dbReference>
<protein>
    <recommendedName>
        <fullName evidence="3">Coiled coil protein</fullName>
    </recommendedName>
</protein>
<name>A0AAX1EF85_9GAMM</name>
<dbReference type="AlphaFoldDB" id="A0AAX1EF85"/>
<accession>A0AAX1EF85</accession>
<reference evidence="1 2" key="1">
    <citation type="submission" date="2019-03" db="EMBL/GenBank/DDBJ databases">
        <title>Diverse conjugative elements silence natural transformation in Legionella species.</title>
        <authorList>
            <person name="Durieux I."/>
            <person name="Ginevra C."/>
            <person name="Attaiech L."/>
            <person name="Picq K."/>
            <person name="Juan P.A."/>
            <person name="Jarraud S."/>
            <person name="Charpentier X."/>
        </authorList>
    </citation>
    <scope>NUCLEOTIDE SEQUENCE [LARGE SCALE GENOMIC DNA]</scope>
    <source>
        <strain evidence="1 2">HL-0427-4011</strain>
    </source>
</reference>
<sequence length="132" mass="15186">MPFFSKKKKEIDLPMSEEEKTVKNLADILNQKTTELKASYEGGGFSSKDTEFINTLNKLGELYTNAKNKISSVEDFKEAINETLDKLPKDQTRTFEKHGYDSVAAYDIGRDSRKILHDLQEQLENQPKPKFH</sequence>
<organism evidence="1 2">
    <name type="scientific">Legionella israelensis</name>
    <dbReference type="NCBI Taxonomy" id="454"/>
    <lineage>
        <taxon>Bacteria</taxon>
        <taxon>Pseudomonadati</taxon>
        <taxon>Pseudomonadota</taxon>
        <taxon>Gammaproteobacteria</taxon>
        <taxon>Legionellales</taxon>
        <taxon>Legionellaceae</taxon>
        <taxon>Legionella</taxon>
    </lineage>
</organism>
<gene>
    <name evidence="1" type="ORF">E3983_04750</name>
</gene>
<evidence type="ECO:0000313" key="2">
    <source>
        <dbReference type="Proteomes" id="UP000295517"/>
    </source>
</evidence>
<dbReference type="Proteomes" id="UP000295517">
    <property type="component" value="Chromosome"/>
</dbReference>
<dbReference type="EMBL" id="CP038254">
    <property type="protein sequence ID" value="QBR83723.1"/>
    <property type="molecule type" value="Genomic_DNA"/>
</dbReference>
<evidence type="ECO:0000313" key="1">
    <source>
        <dbReference type="EMBL" id="QBR83723.1"/>
    </source>
</evidence>
<evidence type="ECO:0008006" key="3">
    <source>
        <dbReference type="Google" id="ProtNLM"/>
    </source>
</evidence>
<proteinExistence type="predicted"/>